<dbReference type="InterPro" id="IPR044533">
    <property type="entry name" value="FLZ1/2/3"/>
</dbReference>
<name>A0AAV5BL36_ELECO</name>
<reference evidence="6" key="1">
    <citation type="journal article" date="2018" name="DNA Res.">
        <title>Multiple hybrid de novo genome assembly of finger millet, an orphan allotetraploid crop.</title>
        <authorList>
            <person name="Hatakeyama M."/>
            <person name="Aluri S."/>
            <person name="Balachadran M.T."/>
            <person name="Sivarajan S.R."/>
            <person name="Patrignani A."/>
            <person name="Gruter S."/>
            <person name="Poveda L."/>
            <person name="Shimizu-Inatsugi R."/>
            <person name="Baeten J."/>
            <person name="Francoijs K.J."/>
            <person name="Nataraja K.N."/>
            <person name="Reddy Y.A.N."/>
            <person name="Phadnis S."/>
            <person name="Ravikumar R.L."/>
            <person name="Schlapbach R."/>
            <person name="Sreeman S.M."/>
            <person name="Shimizu K.K."/>
        </authorList>
    </citation>
    <scope>NUCLEOTIDE SEQUENCE</scope>
</reference>
<keyword evidence="7" id="KW-1185">Reference proteome</keyword>
<evidence type="ECO:0000256" key="4">
    <source>
        <dbReference type="SAM" id="MobiDB-lite"/>
    </source>
</evidence>
<dbReference type="PANTHER" id="PTHR46057">
    <property type="entry name" value="FCS-LIKE ZINC FINGER 1-RELATED"/>
    <property type="match status" value="1"/>
</dbReference>
<feature type="region of interest" description="Disordered" evidence="4">
    <location>
        <begin position="55"/>
        <end position="84"/>
    </location>
</feature>
<dbReference type="InterPro" id="IPR007650">
    <property type="entry name" value="Zf-FLZ_dom"/>
</dbReference>
<dbReference type="Proteomes" id="UP001054889">
    <property type="component" value="Unassembled WGS sequence"/>
</dbReference>
<comment type="caution">
    <text evidence="6">The sequence shown here is derived from an EMBL/GenBank/DDBJ whole genome shotgun (WGS) entry which is preliminary data.</text>
</comment>
<evidence type="ECO:0000313" key="7">
    <source>
        <dbReference type="Proteomes" id="UP001054889"/>
    </source>
</evidence>
<dbReference type="PANTHER" id="PTHR46057:SF9">
    <property type="entry name" value="FCS-LIKE ZINC FINGER 1"/>
    <property type="match status" value="1"/>
</dbReference>
<comment type="similarity">
    <text evidence="1">Belongs to the FLZ family.</text>
</comment>
<proteinExistence type="inferred from homology"/>
<dbReference type="AlphaFoldDB" id="A0AAV5BL36"/>
<evidence type="ECO:0000256" key="1">
    <source>
        <dbReference type="ARBA" id="ARBA00009374"/>
    </source>
</evidence>
<dbReference type="Pfam" id="PF04570">
    <property type="entry name" value="zf-FLZ"/>
    <property type="match status" value="2"/>
</dbReference>
<accession>A0AAV5BL36</accession>
<evidence type="ECO:0000259" key="5">
    <source>
        <dbReference type="PROSITE" id="PS51795"/>
    </source>
</evidence>
<protein>
    <recommendedName>
        <fullName evidence="5">FLZ-type domain-containing protein</fullName>
    </recommendedName>
</protein>
<gene>
    <name evidence="6" type="primary">ga02327</name>
    <name evidence="6" type="ORF">PR202_ga02327</name>
</gene>
<dbReference type="EMBL" id="BQKI01000001">
    <property type="protein sequence ID" value="GJM86464.1"/>
    <property type="molecule type" value="Genomic_DNA"/>
</dbReference>
<keyword evidence="2" id="KW-0479">Metal-binding</keyword>
<sequence>MHFLDACFLCRKPLAANRDIYMYRFATHACERSSPANRGDTAFCSEECRSAQIEADQAAERADRASARRPTHGPAPAREVDGPQECGKIRAGSVLAL</sequence>
<dbReference type="GO" id="GO:0046872">
    <property type="term" value="F:metal ion binding"/>
    <property type="evidence" value="ECO:0007669"/>
    <property type="project" value="UniProtKB-KW"/>
</dbReference>
<organism evidence="6 7">
    <name type="scientific">Eleusine coracana subsp. coracana</name>
    <dbReference type="NCBI Taxonomy" id="191504"/>
    <lineage>
        <taxon>Eukaryota</taxon>
        <taxon>Viridiplantae</taxon>
        <taxon>Streptophyta</taxon>
        <taxon>Embryophyta</taxon>
        <taxon>Tracheophyta</taxon>
        <taxon>Spermatophyta</taxon>
        <taxon>Magnoliopsida</taxon>
        <taxon>Liliopsida</taxon>
        <taxon>Poales</taxon>
        <taxon>Poaceae</taxon>
        <taxon>PACMAD clade</taxon>
        <taxon>Chloridoideae</taxon>
        <taxon>Cynodonteae</taxon>
        <taxon>Eleusininae</taxon>
        <taxon>Eleusine</taxon>
    </lineage>
</organism>
<dbReference type="PROSITE" id="PS51795">
    <property type="entry name" value="ZF_FLZ"/>
    <property type="match status" value="1"/>
</dbReference>
<feature type="domain" description="FLZ-type" evidence="5">
    <location>
        <begin position="2"/>
        <end position="60"/>
    </location>
</feature>
<evidence type="ECO:0000256" key="2">
    <source>
        <dbReference type="ARBA" id="ARBA00022723"/>
    </source>
</evidence>
<feature type="zinc finger region" description="FLZ-type" evidence="3">
    <location>
        <begin position="2"/>
        <end position="60"/>
    </location>
</feature>
<evidence type="ECO:0000313" key="6">
    <source>
        <dbReference type="EMBL" id="GJM86464.1"/>
    </source>
</evidence>
<evidence type="ECO:0000256" key="3">
    <source>
        <dbReference type="PROSITE-ProRule" id="PRU01131"/>
    </source>
</evidence>
<reference evidence="6" key="2">
    <citation type="submission" date="2021-12" db="EMBL/GenBank/DDBJ databases">
        <title>Resequencing data analysis of finger millet.</title>
        <authorList>
            <person name="Hatakeyama M."/>
            <person name="Aluri S."/>
            <person name="Balachadran M.T."/>
            <person name="Sivarajan S.R."/>
            <person name="Poveda L."/>
            <person name="Shimizu-Inatsugi R."/>
            <person name="Schlapbach R."/>
            <person name="Sreeman S.M."/>
            <person name="Shimizu K.K."/>
        </authorList>
    </citation>
    <scope>NUCLEOTIDE SEQUENCE</scope>
</reference>